<evidence type="ECO:0000313" key="3">
    <source>
        <dbReference type="Proteomes" id="UP000494122"/>
    </source>
</evidence>
<feature type="domain" description="Biotin-protein ligase N-terminal" evidence="1">
    <location>
        <begin position="32"/>
        <end position="127"/>
    </location>
</feature>
<dbReference type="Pfam" id="PF09825">
    <property type="entry name" value="BPL_N"/>
    <property type="match status" value="1"/>
</dbReference>
<dbReference type="InterPro" id="IPR019197">
    <property type="entry name" value="Biotin-prot_ligase_N"/>
</dbReference>
<accession>A0A2M9H0R9</accession>
<dbReference type="Proteomes" id="UP000494122">
    <property type="component" value="Unassembled WGS sequence"/>
</dbReference>
<dbReference type="RefSeq" id="WP_059271106.1">
    <property type="nucleotide sequence ID" value="NZ_CADILE010000002.1"/>
</dbReference>
<dbReference type="SUPFAM" id="SSF52317">
    <property type="entry name" value="Class I glutamine amidotransferase-like"/>
    <property type="match status" value="1"/>
</dbReference>
<reference evidence="2 3" key="1">
    <citation type="submission" date="2020-04" db="EMBL/GenBank/DDBJ databases">
        <authorList>
            <person name="De Canck E."/>
        </authorList>
    </citation>
    <scope>NUCLEOTIDE SEQUENCE [LARGE SCALE GENOMIC DNA]</scope>
    <source>
        <strain evidence="2 3">LMG 3328</strain>
    </source>
</reference>
<dbReference type="EMBL" id="CADILE010000002">
    <property type="protein sequence ID" value="CAB3833927.1"/>
    <property type="molecule type" value="Genomic_DNA"/>
</dbReference>
<gene>
    <name evidence="2" type="ORF">LMG3328_00904</name>
</gene>
<protein>
    <recommendedName>
        <fullName evidence="1">Biotin-protein ligase N-terminal domain-containing protein</fullName>
    </recommendedName>
</protein>
<evidence type="ECO:0000313" key="2">
    <source>
        <dbReference type="EMBL" id="CAB3833927.1"/>
    </source>
</evidence>
<proteinExistence type="predicted"/>
<sequence>MTLLRMLWLALMLVGAMPAAMAGATGGKPVRVAVYRGPAACDACSAAARRAIEEAGARYQVDYVGPGERIDISEASLARYDLYVQPGGGQDIPAAFHSLGNARVDAVRRFVARGGRYLGLCMGAYLADAGGFGLVGQELDSEVGRPGFPVKTIDDAVVAVRWAGHADRVFYQDGPYLRAESGEAGFRAIAAYENGDLAAARYAFEDGIVVLSGPHPEAEPSWFEAAGIPLEQMPRQDLFKDLLDQLAL</sequence>
<evidence type="ECO:0000259" key="1">
    <source>
        <dbReference type="Pfam" id="PF09825"/>
    </source>
</evidence>
<dbReference type="AlphaFoldDB" id="A0A2M9H0R9"/>
<dbReference type="Gene3D" id="3.40.50.880">
    <property type="match status" value="1"/>
</dbReference>
<organism evidence="2 3">
    <name type="scientific">Achromobacter ruhlandii</name>
    <dbReference type="NCBI Taxonomy" id="72557"/>
    <lineage>
        <taxon>Bacteria</taxon>
        <taxon>Pseudomonadati</taxon>
        <taxon>Pseudomonadota</taxon>
        <taxon>Betaproteobacteria</taxon>
        <taxon>Burkholderiales</taxon>
        <taxon>Alcaligenaceae</taxon>
        <taxon>Achromobacter</taxon>
    </lineage>
</organism>
<name>A0A2M9H0R9_9BURK</name>
<dbReference type="PIRSF" id="PIRSF016642">
    <property type="entry name" value="UCP016642"/>
    <property type="match status" value="1"/>
</dbReference>
<dbReference type="InterPro" id="IPR029062">
    <property type="entry name" value="Class_I_gatase-like"/>
</dbReference>
<dbReference type="InterPro" id="IPR015834">
    <property type="entry name" value="UCP016642"/>
</dbReference>